<dbReference type="PRINTS" id="PR01036">
    <property type="entry name" value="TCRTETB"/>
</dbReference>
<dbReference type="HOGENOM" id="CLU_000960_28_3_6"/>
<evidence type="ECO:0000256" key="6">
    <source>
        <dbReference type="ARBA" id="ARBA00023136"/>
    </source>
</evidence>
<feature type="transmembrane region" description="Helical" evidence="7">
    <location>
        <begin position="205"/>
        <end position="224"/>
    </location>
</feature>
<evidence type="ECO:0000256" key="3">
    <source>
        <dbReference type="ARBA" id="ARBA00022475"/>
    </source>
</evidence>
<feature type="transmembrane region" description="Helical" evidence="7">
    <location>
        <begin position="177"/>
        <end position="199"/>
    </location>
</feature>
<evidence type="ECO:0000256" key="5">
    <source>
        <dbReference type="ARBA" id="ARBA00022989"/>
    </source>
</evidence>
<dbReference type="PANTHER" id="PTHR42718">
    <property type="entry name" value="MAJOR FACILITATOR SUPERFAMILY MULTIDRUG TRANSPORTER MFSC"/>
    <property type="match status" value="1"/>
</dbReference>
<evidence type="ECO:0000256" key="4">
    <source>
        <dbReference type="ARBA" id="ARBA00022692"/>
    </source>
</evidence>
<keyword evidence="4 7" id="KW-0812">Transmembrane</keyword>
<protein>
    <recommendedName>
        <fullName evidence="8">Major facilitator superfamily (MFS) profile domain-containing protein</fullName>
    </recommendedName>
</protein>
<evidence type="ECO:0000259" key="8">
    <source>
        <dbReference type="PROSITE" id="PS50850"/>
    </source>
</evidence>
<dbReference type="GO" id="GO:0022857">
    <property type="term" value="F:transmembrane transporter activity"/>
    <property type="evidence" value="ECO:0007669"/>
    <property type="project" value="InterPro"/>
</dbReference>
<reference evidence="9 10" key="1">
    <citation type="journal article" date="2010" name="J. Bacteriol.">
        <title>Complete Genome Sequence of Cronobacter turicensis LMG 23827, a foodborne pathogen causing deaths in neonates.</title>
        <authorList>
            <person name="Stephan R."/>
            <person name="Lehner A."/>
            <person name="Tischler P."/>
            <person name="Rattei T."/>
        </authorList>
    </citation>
    <scope>NUCLEOTIDE SEQUENCE [LARGE SCALE GENOMIC DNA]</scope>
    <source>
        <strain evidence="10">DSM 18703 / CCUG 55852 / LMG 23827 / z3032</strain>
    </source>
</reference>
<comment type="subcellular location">
    <subcellularLocation>
        <location evidence="1">Membrane</location>
        <topology evidence="1">Multi-pass membrane protein</topology>
    </subcellularLocation>
</comment>
<feature type="transmembrane region" description="Helical" evidence="7">
    <location>
        <begin position="119"/>
        <end position="138"/>
    </location>
</feature>
<feature type="transmembrane region" description="Helical" evidence="7">
    <location>
        <begin position="301"/>
        <end position="326"/>
    </location>
</feature>
<gene>
    <name evidence="9" type="ordered locus">Ctu_19120</name>
</gene>
<dbReference type="Proteomes" id="UP000002069">
    <property type="component" value="Chromosome"/>
</dbReference>
<keyword evidence="10" id="KW-1185">Reference proteome</keyword>
<dbReference type="InterPro" id="IPR011701">
    <property type="entry name" value="MFS"/>
</dbReference>
<keyword evidence="3" id="KW-1003">Cell membrane</keyword>
<dbReference type="KEGG" id="ctu:CTU_19120"/>
<feature type="transmembrane region" description="Helical" evidence="7">
    <location>
        <begin position="144"/>
        <end position="165"/>
    </location>
</feature>
<dbReference type="Pfam" id="PF07690">
    <property type="entry name" value="MFS_1"/>
    <property type="match status" value="1"/>
</dbReference>
<dbReference type="InterPro" id="IPR020846">
    <property type="entry name" value="MFS_dom"/>
</dbReference>
<keyword evidence="2" id="KW-0813">Transport</keyword>
<dbReference type="Gene3D" id="1.20.1250.20">
    <property type="entry name" value="MFS general substrate transporter like domains"/>
    <property type="match status" value="1"/>
</dbReference>
<dbReference type="GO" id="GO:0016020">
    <property type="term" value="C:membrane"/>
    <property type="evidence" value="ECO:0007669"/>
    <property type="project" value="UniProtKB-SubCell"/>
</dbReference>
<dbReference type="PANTHER" id="PTHR42718:SF9">
    <property type="entry name" value="MAJOR FACILITATOR SUPERFAMILY MULTIDRUG TRANSPORTER MFSC"/>
    <property type="match status" value="1"/>
</dbReference>
<dbReference type="AlphaFoldDB" id="C9Y2W1"/>
<name>C9Y2W1_CROTZ</name>
<keyword evidence="5 7" id="KW-1133">Transmembrane helix</keyword>
<feature type="transmembrane region" description="Helical" evidence="7">
    <location>
        <begin position="262"/>
        <end position="281"/>
    </location>
</feature>
<keyword evidence="6 7" id="KW-0472">Membrane</keyword>
<dbReference type="CDD" id="cd17321">
    <property type="entry name" value="MFS_MMR_MDR_like"/>
    <property type="match status" value="1"/>
</dbReference>
<dbReference type="PATRIC" id="fig|693216.3.peg.1816"/>
<evidence type="ECO:0000313" key="10">
    <source>
        <dbReference type="Proteomes" id="UP000002069"/>
    </source>
</evidence>
<evidence type="ECO:0000256" key="1">
    <source>
        <dbReference type="ARBA" id="ARBA00004141"/>
    </source>
</evidence>
<dbReference type="SUPFAM" id="SSF103473">
    <property type="entry name" value="MFS general substrate transporter"/>
    <property type="match status" value="1"/>
</dbReference>
<feature type="transmembrane region" description="Helical" evidence="7">
    <location>
        <begin position="332"/>
        <end position="352"/>
    </location>
</feature>
<dbReference type="Gene3D" id="1.20.1720.10">
    <property type="entry name" value="Multidrug resistance protein D"/>
    <property type="match status" value="1"/>
</dbReference>
<dbReference type="EMBL" id="FN543093">
    <property type="protein sequence ID" value="CBA30431.1"/>
    <property type="molecule type" value="Genomic_DNA"/>
</dbReference>
<evidence type="ECO:0000313" key="9">
    <source>
        <dbReference type="EMBL" id="CBA30431.1"/>
    </source>
</evidence>
<organism evidence="9 10">
    <name type="scientific">Cronobacter turicensis (strain DSM 18703 / CCUG 55852 / LMG 23827 / z3032)</name>
    <dbReference type="NCBI Taxonomy" id="693216"/>
    <lineage>
        <taxon>Bacteria</taxon>
        <taxon>Pseudomonadati</taxon>
        <taxon>Pseudomonadota</taxon>
        <taxon>Gammaproteobacteria</taxon>
        <taxon>Enterobacterales</taxon>
        <taxon>Enterobacteriaceae</taxon>
        <taxon>Cronobacter</taxon>
    </lineage>
</organism>
<feature type="transmembrane region" description="Helical" evidence="7">
    <location>
        <begin position="465"/>
        <end position="486"/>
    </location>
</feature>
<feature type="domain" description="Major facilitator superfamily (MFS) profile" evidence="8">
    <location>
        <begin position="53"/>
        <end position="493"/>
    </location>
</feature>
<feature type="transmembrane region" description="Helical" evidence="7">
    <location>
        <begin position="51"/>
        <end position="75"/>
    </location>
</feature>
<sequence length="495" mass="50926">MAFHAGLQCNRCVFRYVSPESRVDASTHLGVTMTLFTDLPGDEGLPGRERALAMIAVMTSTTMAVFDGAMVNIALPEMARALHATAAQTVWVANGYLLSAAMTLAIFAALAGRLGFRTLFAAGVGLFTLASLGCALAPSLPWLVAMRLLQGVGGAATLSIAPAILRTIFPNRLLGRILGMNALLIATSTAIAPVAGGALLATLGWPWLFAVNIAPGALALFLALRTLPRDRQPARGPFDVPGALLSALMLGAAVMASDALSLPAMLGFSALALSAGLLLAWRLPRAPEPLLPPQLFANARFTLAALTSLASFVSQGMTFVALPFLFQSVYGFSALHAALLFTAWPVGIILVAPHAGRLADRYAPSAIATAGLALFVAGLVALALLPAHAAAWDISLRGLLCGIGFGCFQSPNNREMLAGAPREHSGYASGVLAIMRTFGQCLGAALVGVILTLGSPEASGVAGAAGVRLALWIAAAASLLALAFSLSRLDKGRTA</sequence>
<feature type="transmembrane region" description="Helical" evidence="7">
    <location>
        <begin position="364"/>
        <end position="384"/>
    </location>
</feature>
<dbReference type="PROSITE" id="PS50850">
    <property type="entry name" value="MFS"/>
    <property type="match status" value="1"/>
</dbReference>
<evidence type="ECO:0000256" key="7">
    <source>
        <dbReference type="SAM" id="Phobius"/>
    </source>
</evidence>
<proteinExistence type="predicted"/>
<evidence type="ECO:0000256" key="2">
    <source>
        <dbReference type="ARBA" id="ARBA00022448"/>
    </source>
</evidence>
<accession>C9Y2W1</accession>
<feature type="transmembrane region" description="Helical" evidence="7">
    <location>
        <begin position="95"/>
        <end position="112"/>
    </location>
</feature>
<reference evidence="10" key="2">
    <citation type="journal article" date="2011" name="J. Bacteriol.">
        <title>Complete genome sequence of Cronobacter turicensis LMG 23827, a food-borne pathogen causing deaths in neonates.</title>
        <authorList>
            <person name="Stephan R."/>
            <person name="Lehner A."/>
            <person name="Tischler P."/>
            <person name="Rattei T."/>
        </authorList>
    </citation>
    <scope>NUCLEOTIDE SEQUENCE [LARGE SCALE GENOMIC DNA]</scope>
    <source>
        <strain evidence="10">DSM 18703 / CCUG 55852 / LMG 23827 / z3032</strain>
    </source>
</reference>
<feature type="transmembrane region" description="Helical" evidence="7">
    <location>
        <begin position="429"/>
        <end position="453"/>
    </location>
</feature>
<dbReference type="InterPro" id="IPR036259">
    <property type="entry name" value="MFS_trans_sf"/>
</dbReference>